<dbReference type="InterPro" id="IPR011009">
    <property type="entry name" value="Kinase-like_dom_sf"/>
</dbReference>
<proteinExistence type="predicted"/>
<dbReference type="PROSITE" id="PS50011">
    <property type="entry name" value="PROTEIN_KINASE_DOM"/>
    <property type="match status" value="1"/>
</dbReference>
<comment type="subcellular location">
    <subcellularLocation>
        <location evidence="1">Membrane</location>
        <topology evidence="1">Single-pass membrane protein</topology>
    </subcellularLocation>
</comment>
<evidence type="ECO:0000256" key="10">
    <source>
        <dbReference type="ARBA" id="ARBA00023136"/>
    </source>
</evidence>
<dbReference type="Pfam" id="PF00069">
    <property type="entry name" value="Pkinase"/>
    <property type="match status" value="1"/>
</dbReference>
<evidence type="ECO:0000256" key="8">
    <source>
        <dbReference type="ARBA" id="ARBA00022840"/>
    </source>
</evidence>
<evidence type="ECO:0000256" key="1">
    <source>
        <dbReference type="ARBA" id="ARBA00004167"/>
    </source>
</evidence>
<dbReference type="Proteomes" id="UP001454036">
    <property type="component" value="Unassembled WGS sequence"/>
</dbReference>
<dbReference type="SUPFAM" id="SSF56112">
    <property type="entry name" value="Protein kinase-like (PK-like)"/>
    <property type="match status" value="1"/>
</dbReference>
<name>A0AAV3PDG0_LITER</name>
<evidence type="ECO:0000313" key="18">
    <source>
        <dbReference type="Proteomes" id="UP001454036"/>
    </source>
</evidence>
<sequence>MVIPYSLVLFFFLSLLVLIFHLVEGQEGREYTCPNEFECGKLGTMRFPFTNYHRPSCGPFLVNCHEQNPRIDVWVEKKEIPEVWPHVARYSVNRIQIEVPGSCLGFQNLSLPRDESTSFTITPKLTSTVKCHSRLSDDEVLKFLPTYKEIRDCEAYHGFTIYYNNSRGTISDHNGPPPPNCSTIQLPLENTSFDPDHFSYMLAKEISLEWNVSKRWPCYKCFADGHECIGVHDSDNHNTYHCSKGGNSKKLALILGSGGTVFILIICGIVFIIWRQKKKNKDGKYLLSRNISYDPSSKAYLEDVSVRFEVPVYTYDELEKATASFDSTNELGDGGFGIVYFGKLKDGREVAVKRLYEHNYRRMEHFENEINILTSLRHPNLVSLYGCTSRRSRELLLVYEYVPNGTVADHIHGNKAESRLLTWPIRMNIAVETANALAYLHKTDIIHRDVKTNNILLDLKFSVKVADFGLSRLFPLDVTHISTAPQGTPGYVDPEYHEYYQLSDKSDVYSFGVVLVELISSLPAVDISRHRHEINLSNLAISKIQGNALDELIDSSLGYGSDPEVTRMTRSIAELAFRCLQVEKEMRPSMDEVAEILEEIKEGTSNSEPSKVSEVIDKSGVEKGVGIHPSPESDGVVLLKNRKMPPSPMSVTEDFFSSSSSASVY</sequence>
<dbReference type="PROSITE" id="PS00107">
    <property type="entry name" value="PROTEIN_KINASE_ATP"/>
    <property type="match status" value="1"/>
</dbReference>
<dbReference type="AlphaFoldDB" id="A0AAV3PDG0"/>
<evidence type="ECO:0000256" key="14">
    <source>
        <dbReference type="SAM" id="Phobius"/>
    </source>
</evidence>
<evidence type="ECO:0000256" key="6">
    <source>
        <dbReference type="ARBA" id="ARBA00022741"/>
    </source>
</evidence>
<feature type="chain" id="PRO_5043898582" evidence="15">
    <location>
        <begin position="26"/>
        <end position="665"/>
    </location>
</feature>
<feature type="signal peptide" evidence="15">
    <location>
        <begin position="1"/>
        <end position="25"/>
    </location>
</feature>
<evidence type="ECO:0000256" key="13">
    <source>
        <dbReference type="SAM" id="MobiDB-lite"/>
    </source>
</evidence>
<dbReference type="Gene3D" id="3.30.200.20">
    <property type="entry name" value="Phosphorylase Kinase, domain 1"/>
    <property type="match status" value="1"/>
</dbReference>
<keyword evidence="8 12" id="KW-0067">ATP-binding</keyword>
<keyword evidence="10 14" id="KW-0472">Membrane</keyword>
<keyword evidence="11" id="KW-0325">Glycoprotein</keyword>
<keyword evidence="3" id="KW-0808">Transferase</keyword>
<dbReference type="SMART" id="SM00220">
    <property type="entry name" value="S_TKc"/>
    <property type="match status" value="1"/>
</dbReference>
<dbReference type="Gene3D" id="1.10.510.10">
    <property type="entry name" value="Transferase(Phosphotransferase) domain 1"/>
    <property type="match status" value="1"/>
</dbReference>
<dbReference type="PROSITE" id="PS00108">
    <property type="entry name" value="PROTEIN_KINASE_ST"/>
    <property type="match status" value="1"/>
</dbReference>
<dbReference type="GO" id="GO:0004674">
    <property type="term" value="F:protein serine/threonine kinase activity"/>
    <property type="evidence" value="ECO:0007669"/>
    <property type="project" value="UniProtKB-KW"/>
</dbReference>
<evidence type="ECO:0000256" key="9">
    <source>
        <dbReference type="ARBA" id="ARBA00022989"/>
    </source>
</evidence>
<evidence type="ECO:0000256" key="5">
    <source>
        <dbReference type="ARBA" id="ARBA00022729"/>
    </source>
</evidence>
<accession>A0AAV3PDG0</accession>
<evidence type="ECO:0000313" key="17">
    <source>
        <dbReference type="EMBL" id="GAA0149674.1"/>
    </source>
</evidence>
<dbReference type="InterPro" id="IPR017441">
    <property type="entry name" value="Protein_kinase_ATP_BS"/>
</dbReference>
<dbReference type="InterPro" id="IPR000719">
    <property type="entry name" value="Prot_kinase_dom"/>
</dbReference>
<dbReference type="GO" id="GO:0005524">
    <property type="term" value="F:ATP binding"/>
    <property type="evidence" value="ECO:0007669"/>
    <property type="project" value="UniProtKB-UniRule"/>
</dbReference>
<feature type="region of interest" description="Disordered" evidence="13">
    <location>
        <begin position="622"/>
        <end position="665"/>
    </location>
</feature>
<dbReference type="FunFam" id="1.10.510.10:FF:000161">
    <property type="entry name" value="Wall-associated receptor kinase-like 20"/>
    <property type="match status" value="1"/>
</dbReference>
<keyword evidence="4 14" id="KW-0812">Transmembrane</keyword>
<keyword evidence="17" id="KW-0675">Receptor</keyword>
<evidence type="ECO:0000256" key="12">
    <source>
        <dbReference type="PROSITE-ProRule" id="PRU10141"/>
    </source>
</evidence>
<evidence type="ECO:0000256" key="2">
    <source>
        <dbReference type="ARBA" id="ARBA00022527"/>
    </source>
</evidence>
<protein>
    <submittedName>
        <fullName evidence="17">Transmembrane signal receptor</fullName>
    </submittedName>
</protein>
<evidence type="ECO:0000256" key="15">
    <source>
        <dbReference type="SAM" id="SignalP"/>
    </source>
</evidence>
<keyword evidence="5 15" id="KW-0732">Signal</keyword>
<keyword evidence="18" id="KW-1185">Reference proteome</keyword>
<evidence type="ECO:0000259" key="16">
    <source>
        <dbReference type="PROSITE" id="PS50011"/>
    </source>
</evidence>
<evidence type="ECO:0000256" key="11">
    <source>
        <dbReference type="ARBA" id="ARBA00023180"/>
    </source>
</evidence>
<evidence type="ECO:0000256" key="7">
    <source>
        <dbReference type="ARBA" id="ARBA00022777"/>
    </source>
</evidence>
<dbReference type="PANTHER" id="PTHR46008">
    <property type="entry name" value="LEAF RUST 10 DISEASE-RESISTANCE LOCUS RECEPTOR-LIKE PROTEIN KINASE-LIKE 1.4"/>
    <property type="match status" value="1"/>
</dbReference>
<dbReference type="GO" id="GO:0005886">
    <property type="term" value="C:plasma membrane"/>
    <property type="evidence" value="ECO:0007669"/>
    <property type="project" value="UniProtKB-ARBA"/>
</dbReference>
<feature type="transmembrane region" description="Helical" evidence="14">
    <location>
        <begin position="251"/>
        <end position="274"/>
    </location>
</feature>
<keyword evidence="6 12" id="KW-0547">Nucleotide-binding</keyword>
<gene>
    <name evidence="17" type="ORF">LIER_36972</name>
</gene>
<dbReference type="EMBL" id="BAABME010017328">
    <property type="protein sequence ID" value="GAA0149674.1"/>
    <property type="molecule type" value="Genomic_DNA"/>
</dbReference>
<dbReference type="PANTHER" id="PTHR46008:SF2">
    <property type="entry name" value="LEAF RUST 10 DISEASE-RESISTANCE LOCUS RECEPTOR-LIKE PROTEIN KINASE-LIKE 1.4"/>
    <property type="match status" value="1"/>
</dbReference>
<dbReference type="InterPro" id="IPR008271">
    <property type="entry name" value="Ser/Thr_kinase_AS"/>
</dbReference>
<feature type="binding site" evidence="12">
    <location>
        <position position="353"/>
    </location>
    <ligand>
        <name>ATP</name>
        <dbReference type="ChEBI" id="CHEBI:30616"/>
    </ligand>
</feature>
<reference evidence="17 18" key="1">
    <citation type="submission" date="2024-01" db="EMBL/GenBank/DDBJ databases">
        <title>The complete chloroplast genome sequence of Lithospermum erythrorhizon: insights into the phylogenetic relationship among Boraginaceae species and the maternal lineages of purple gromwells.</title>
        <authorList>
            <person name="Okada T."/>
            <person name="Watanabe K."/>
        </authorList>
    </citation>
    <scope>NUCLEOTIDE SEQUENCE [LARGE SCALE GENOMIC DNA]</scope>
</reference>
<evidence type="ECO:0000256" key="4">
    <source>
        <dbReference type="ARBA" id="ARBA00022692"/>
    </source>
</evidence>
<evidence type="ECO:0000256" key="3">
    <source>
        <dbReference type="ARBA" id="ARBA00022679"/>
    </source>
</evidence>
<organism evidence="17 18">
    <name type="scientific">Lithospermum erythrorhizon</name>
    <name type="common">Purple gromwell</name>
    <name type="synonym">Lithospermum officinale var. erythrorhizon</name>
    <dbReference type="NCBI Taxonomy" id="34254"/>
    <lineage>
        <taxon>Eukaryota</taxon>
        <taxon>Viridiplantae</taxon>
        <taxon>Streptophyta</taxon>
        <taxon>Embryophyta</taxon>
        <taxon>Tracheophyta</taxon>
        <taxon>Spermatophyta</taxon>
        <taxon>Magnoliopsida</taxon>
        <taxon>eudicotyledons</taxon>
        <taxon>Gunneridae</taxon>
        <taxon>Pentapetalae</taxon>
        <taxon>asterids</taxon>
        <taxon>lamiids</taxon>
        <taxon>Boraginales</taxon>
        <taxon>Boraginaceae</taxon>
        <taxon>Boraginoideae</taxon>
        <taxon>Lithospermeae</taxon>
        <taxon>Lithospermum</taxon>
    </lineage>
</organism>
<keyword evidence="2" id="KW-0723">Serine/threonine-protein kinase</keyword>
<keyword evidence="9 14" id="KW-1133">Transmembrane helix</keyword>
<feature type="domain" description="Protein kinase" evidence="16">
    <location>
        <begin position="325"/>
        <end position="600"/>
    </location>
</feature>
<comment type="caution">
    <text evidence="17">The sequence shown here is derived from an EMBL/GenBank/DDBJ whole genome shotgun (WGS) entry which is preliminary data.</text>
</comment>
<keyword evidence="7" id="KW-0418">Kinase</keyword>